<feature type="domain" description="HTH cro/C1-type" evidence="5">
    <location>
        <begin position="185"/>
        <end position="228"/>
    </location>
</feature>
<dbReference type="InterPro" id="IPR018060">
    <property type="entry name" value="HTH_AraC"/>
</dbReference>
<feature type="domain" description="HTH araC/xylS-type" evidence="4">
    <location>
        <begin position="170"/>
        <end position="268"/>
    </location>
</feature>
<keyword evidence="1" id="KW-0805">Transcription regulation</keyword>
<dbReference type="InterPro" id="IPR009057">
    <property type="entry name" value="Homeodomain-like_sf"/>
</dbReference>
<evidence type="ECO:0000313" key="8">
    <source>
        <dbReference type="Proteomes" id="UP000185725"/>
    </source>
</evidence>
<dbReference type="InterPro" id="IPR011051">
    <property type="entry name" value="RmlC_Cupin_sf"/>
</dbReference>
<reference evidence="7 9" key="2">
    <citation type="submission" date="2018-06" db="EMBL/GenBank/DDBJ databases">
        <authorList>
            <consortium name="Pathogen Informatics"/>
            <person name="Doyle S."/>
        </authorList>
    </citation>
    <scope>NUCLEOTIDE SEQUENCE [LARGE SCALE GENOMIC DNA]</scope>
    <source>
        <strain evidence="7 9">NCTC13560</strain>
    </source>
</reference>
<evidence type="ECO:0000313" key="7">
    <source>
        <dbReference type="EMBL" id="SUX44718.1"/>
    </source>
</evidence>
<evidence type="ECO:0000256" key="2">
    <source>
        <dbReference type="ARBA" id="ARBA00023125"/>
    </source>
</evidence>
<evidence type="ECO:0000256" key="3">
    <source>
        <dbReference type="ARBA" id="ARBA00023163"/>
    </source>
</evidence>
<dbReference type="PROSITE" id="PS01124">
    <property type="entry name" value="HTH_ARAC_FAMILY_2"/>
    <property type="match status" value="1"/>
</dbReference>
<dbReference type="Gene3D" id="1.10.10.60">
    <property type="entry name" value="Homeodomain-like"/>
    <property type="match status" value="2"/>
</dbReference>
<dbReference type="InterPro" id="IPR014710">
    <property type="entry name" value="RmlC-like_jellyroll"/>
</dbReference>
<evidence type="ECO:0000313" key="6">
    <source>
        <dbReference type="EMBL" id="SIQ20163.1"/>
    </source>
</evidence>
<dbReference type="SMART" id="SM00342">
    <property type="entry name" value="HTH_ARAC"/>
    <property type="match status" value="1"/>
</dbReference>
<dbReference type="KEGG" id="cil:EG358_10275"/>
<dbReference type="InterPro" id="IPR001387">
    <property type="entry name" value="Cro/C1-type_HTH"/>
</dbReference>
<keyword evidence="2" id="KW-0238">DNA-binding</keyword>
<dbReference type="Proteomes" id="UP000255231">
    <property type="component" value="Unassembled WGS sequence"/>
</dbReference>
<dbReference type="InterPro" id="IPR003313">
    <property type="entry name" value="AraC-bd"/>
</dbReference>
<dbReference type="Pfam" id="PF02311">
    <property type="entry name" value="AraC_binding"/>
    <property type="match status" value="1"/>
</dbReference>
<dbReference type="GO" id="GO:0003700">
    <property type="term" value="F:DNA-binding transcription factor activity"/>
    <property type="evidence" value="ECO:0007669"/>
    <property type="project" value="InterPro"/>
</dbReference>
<dbReference type="EMBL" id="FTMF01000003">
    <property type="protein sequence ID" value="SIQ20163.1"/>
    <property type="molecule type" value="Genomic_DNA"/>
</dbReference>
<evidence type="ECO:0000259" key="5">
    <source>
        <dbReference type="PROSITE" id="PS50943"/>
    </source>
</evidence>
<dbReference type="GO" id="GO:0043565">
    <property type="term" value="F:sequence-specific DNA binding"/>
    <property type="evidence" value="ECO:0007669"/>
    <property type="project" value="InterPro"/>
</dbReference>
<protein>
    <submittedName>
        <fullName evidence="7">HTH-type transcriptional repressor of iron proteins A</fullName>
    </submittedName>
    <submittedName>
        <fullName evidence="6">Transcriptional regulator, AraC family</fullName>
    </submittedName>
</protein>
<dbReference type="PROSITE" id="PS50943">
    <property type="entry name" value="HTH_CROC1"/>
    <property type="match status" value="1"/>
</dbReference>
<accession>A0A381FE27</accession>
<dbReference type="InterPro" id="IPR018062">
    <property type="entry name" value="HTH_AraC-typ_CS"/>
</dbReference>
<proteinExistence type="predicted"/>
<dbReference type="PANTHER" id="PTHR11019">
    <property type="entry name" value="HTH-TYPE TRANSCRIPTIONAL REGULATOR NIMR"/>
    <property type="match status" value="1"/>
</dbReference>
<sequence>MQSAKSKCNLTEQENGFFDDSLEKDAYIWYEENWQHDDYEHLHQRAQLTFVKEGYQYFHINDKIYLVPQNHVIWVPSLQKHKITSEAETVKLMVSLFKNIPEDYFYSQIHVFPAPPVLKEMILYAKKWNKETAENDEQEAFMNALLISLPHFCDENNALQIPLPSDKRLLEVCQFINQNYQHNHSIEELAEIANLSTRSLQRIFKQETGISIKKYVQLIKILKSIELIDCNQFTLSEIAYKVGYKSLSAFTSSYQAIMNTKPKISKKNIF</sequence>
<reference evidence="6 8" key="1">
    <citation type="submission" date="2017-01" db="EMBL/GenBank/DDBJ databases">
        <authorList>
            <person name="Varghese N."/>
            <person name="Submissions S."/>
        </authorList>
    </citation>
    <scope>NUCLEOTIDE SEQUENCE [LARGE SCALE GENOMIC DNA]</scope>
    <source>
        <strain evidence="6 8">ATCC 27950</strain>
    </source>
</reference>
<keyword evidence="3" id="KW-0804">Transcription</keyword>
<dbReference type="Pfam" id="PF12833">
    <property type="entry name" value="HTH_18"/>
    <property type="match status" value="1"/>
</dbReference>
<dbReference type="AlphaFoldDB" id="A0A381FE27"/>
<name>A0A381FE27_9FLAO</name>
<organism evidence="7 9">
    <name type="scientific">Chryseobacterium indoltheticum</name>
    <dbReference type="NCBI Taxonomy" id="254"/>
    <lineage>
        <taxon>Bacteria</taxon>
        <taxon>Pseudomonadati</taxon>
        <taxon>Bacteroidota</taxon>
        <taxon>Flavobacteriia</taxon>
        <taxon>Flavobacteriales</taxon>
        <taxon>Weeksellaceae</taxon>
        <taxon>Chryseobacterium group</taxon>
        <taxon>Chryseobacterium</taxon>
    </lineage>
</organism>
<dbReference type="RefSeq" id="WP_076559091.1">
    <property type="nucleotide sequence ID" value="NZ_CP033929.1"/>
</dbReference>
<dbReference type="OrthoDB" id="9804543at2"/>
<dbReference type="PANTHER" id="PTHR11019:SF159">
    <property type="entry name" value="TRANSCRIPTIONAL REGULATOR-RELATED"/>
    <property type="match status" value="1"/>
</dbReference>
<dbReference type="PROSITE" id="PS00041">
    <property type="entry name" value="HTH_ARAC_FAMILY_1"/>
    <property type="match status" value="1"/>
</dbReference>
<dbReference type="SUPFAM" id="SSF51182">
    <property type="entry name" value="RmlC-like cupins"/>
    <property type="match status" value="1"/>
</dbReference>
<dbReference type="EMBL" id="UFVS01000001">
    <property type="protein sequence ID" value="SUX44718.1"/>
    <property type="molecule type" value="Genomic_DNA"/>
</dbReference>
<gene>
    <name evidence="7" type="primary">ripA</name>
    <name evidence="7" type="ORF">NCTC13560_02686</name>
    <name evidence="6" type="ORF">SAMN05421682_103149</name>
</gene>
<keyword evidence="8" id="KW-1185">Reference proteome</keyword>
<evidence type="ECO:0000259" key="4">
    <source>
        <dbReference type="PROSITE" id="PS01124"/>
    </source>
</evidence>
<dbReference type="Proteomes" id="UP000185725">
    <property type="component" value="Unassembled WGS sequence"/>
</dbReference>
<dbReference type="GeneID" id="303674087"/>
<dbReference type="Gene3D" id="2.60.120.10">
    <property type="entry name" value="Jelly Rolls"/>
    <property type="match status" value="1"/>
</dbReference>
<dbReference type="SUPFAM" id="SSF46689">
    <property type="entry name" value="Homeodomain-like"/>
    <property type="match status" value="1"/>
</dbReference>
<evidence type="ECO:0000313" key="9">
    <source>
        <dbReference type="Proteomes" id="UP000255231"/>
    </source>
</evidence>
<evidence type="ECO:0000256" key="1">
    <source>
        <dbReference type="ARBA" id="ARBA00023015"/>
    </source>
</evidence>